<gene>
    <name evidence="1" type="ORF">EC957_006071</name>
</gene>
<proteinExistence type="predicted"/>
<keyword evidence="2" id="KW-1185">Reference proteome</keyword>
<dbReference type="AlphaFoldDB" id="A0A9P6JYS1"/>
<reference evidence="1" key="1">
    <citation type="journal article" date="2020" name="Fungal Divers.">
        <title>Resolving the Mortierellaceae phylogeny through synthesis of multi-gene phylogenetics and phylogenomics.</title>
        <authorList>
            <person name="Vandepol N."/>
            <person name="Liber J."/>
            <person name="Desiro A."/>
            <person name="Na H."/>
            <person name="Kennedy M."/>
            <person name="Barry K."/>
            <person name="Grigoriev I.V."/>
            <person name="Miller A.N."/>
            <person name="O'Donnell K."/>
            <person name="Stajich J.E."/>
            <person name="Bonito G."/>
        </authorList>
    </citation>
    <scope>NUCLEOTIDE SEQUENCE</scope>
    <source>
        <strain evidence="1">NRRL 2591</strain>
    </source>
</reference>
<evidence type="ECO:0000313" key="1">
    <source>
        <dbReference type="EMBL" id="KAF9538855.1"/>
    </source>
</evidence>
<evidence type="ECO:0000313" key="2">
    <source>
        <dbReference type="Proteomes" id="UP000723463"/>
    </source>
</evidence>
<organism evidence="1 2">
    <name type="scientific">Mortierella hygrophila</name>
    <dbReference type="NCBI Taxonomy" id="979708"/>
    <lineage>
        <taxon>Eukaryota</taxon>
        <taxon>Fungi</taxon>
        <taxon>Fungi incertae sedis</taxon>
        <taxon>Mucoromycota</taxon>
        <taxon>Mortierellomycotina</taxon>
        <taxon>Mortierellomycetes</taxon>
        <taxon>Mortierellales</taxon>
        <taxon>Mortierellaceae</taxon>
        <taxon>Mortierella</taxon>
    </lineage>
</organism>
<dbReference type="EMBL" id="JAAAXW010000279">
    <property type="protein sequence ID" value="KAF9538855.1"/>
    <property type="molecule type" value="Genomic_DNA"/>
</dbReference>
<protein>
    <submittedName>
        <fullName evidence="1">Uncharacterized protein</fullName>
    </submittedName>
</protein>
<comment type="caution">
    <text evidence="1">The sequence shown here is derived from an EMBL/GenBank/DDBJ whole genome shotgun (WGS) entry which is preliminary data.</text>
</comment>
<dbReference type="Proteomes" id="UP000723463">
    <property type="component" value="Unassembled WGS sequence"/>
</dbReference>
<sequence length="272" mass="30115">MTTVDVPTALPPAMPPATPRALGQAPIALGKLPDYHATVKTLKKNGVHPSVPTLLHNDDYEDTPLTTMLEHAFLGSNGLGKDFLRILGEVIKNKIQEKFDEQTDNKSRIEVGPIDYNTFNKYIIKKKPTYGNFSVFLDQYDRSEGGEIHAGGLSIGELVALDNKPSRITSLFFNNGNINVEGQGIFDGQAYTGHWGYKDWVPFLKVLEGTYRLISIDGDILELKAPNTLKSKIACRDVEFVEEIAQHCAAGTLVWIQVISMYGQSMVNSYII</sequence>
<accession>A0A9P6JYS1</accession>
<name>A0A9P6JYS1_9FUNG</name>